<keyword evidence="2" id="KW-1185">Reference proteome</keyword>
<evidence type="ECO:0000313" key="1">
    <source>
        <dbReference type="EMBL" id="MBW0588264.1"/>
    </source>
</evidence>
<gene>
    <name evidence="1" type="ORF">O181_127979</name>
</gene>
<evidence type="ECO:0000313" key="2">
    <source>
        <dbReference type="Proteomes" id="UP000765509"/>
    </source>
</evidence>
<accession>A0A9Q3KZ18</accession>
<sequence length="156" mass="17824">MSDSMINMVILRKCGGELEHSIKCRCVEPCSTEDSIDVMEDKINRTRIGRTLSRSPVESKIVPKTSREDRRPYIPVSKCHKCGNTSYLAKRFTKKSKINDVQLIEEFQCAEEKEESDQDSAISEDTLAEESPIENITAFFENTKLHTLLPQYSQAF</sequence>
<protein>
    <submittedName>
        <fullName evidence="1">Uncharacterized protein</fullName>
    </submittedName>
</protein>
<dbReference type="OrthoDB" id="2517660at2759"/>
<proteinExistence type="predicted"/>
<dbReference type="AlphaFoldDB" id="A0A9Q3KZ18"/>
<comment type="caution">
    <text evidence="1">The sequence shown here is derived from an EMBL/GenBank/DDBJ whole genome shotgun (WGS) entry which is preliminary data.</text>
</comment>
<reference evidence="1" key="1">
    <citation type="submission" date="2021-03" db="EMBL/GenBank/DDBJ databases">
        <title>Draft genome sequence of rust myrtle Austropuccinia psidii MF-1, a brazilian biotype.</title>
        <authorList>
            <person name="Quecine M.C."/>
            <person name="Pachon D.M.R."/>
            <person name="Bonatelli M.L."/>
            <person name="Correr F.H."/>
            <person name="Franceschini L.M."/>
            <person name="Leite T.F."/>
            <person name="Margarido G.R.A."/>
            <person name="Almeida C.A."/>
            <person name="Ferrarezi J.A."/>
            <person name="Labate C.A."/>
        </authorList>
    </citation>
    <scope>NUCLEOTIDE SEQUENCE</scope>
    <source>
        <strain evidence="1">MF-1</strain>
    </source>
</reference>
<dbReference type="Proteomes" id="UP000765509">
    <property type="component" value="Unassembled WGS sequence"/>
</dbReference>
<dbReference type="EMBL" id="AVOT02129931">
    <property type="protein sequence ID" value="MBW0588264.1"/>
    <property type="molecule type" value="Genomic_DNA"/>
</dbReference>
<organism evidence="1 2">
    <name type="scientific">Austropuccinia psidii MF-1</name>
    <dbReference type="NCBI Taxonomy" id="1389203"/>
    <lineage>
        <taxon>Eukaryota</taxon>
        <taxon>Fungi</taxon>
        <taxon>Dikarya</taxon>
        <taxon>Basidiomycota</taxon>
        <taxon>Pucciniomycotina</taxon>
        <taxon>Pucciniomycetes</taxon>
        <taxon>Pucciniales</taxon>
        <taxon>Sphaerophragmiaceae</taxon>
        <taxon>Austropuccinia</taxon>
    </lineage>
</organism>
<name>A0A9Q3KZ18_9BASI</name>